<dbReference type="GO" id="GO:0015288">
    <property type="term" value="F:porin activity"/>
    <property type="evidence" value="ECO:0007669"/>
    <property type="project" value="TreeGrafter"/>
</dbReference>
<dbReference type="GO" id="GO:0009279">
    <property type="term" value="C:cell outer membrane"/>
    <property type="evidence" value="ECO:0007669"/>
    <property type="project" value="UniProtKB-SubCell"/>
</dbReference>
<organism evidence="10 11">
    <name type="scientific">Chthoniobacter flavus Ellin428</name>
    <dbReference type="NCBI Taxonomy" id="497964"/>
    <lineage>
        <taxon>Bacteria</taxon>
        <taxon>Pseudomonadati</taxon>
        <taxon>Verrucomicrobiota</taxon>
        <taxon>Spartobacteria</taxon>
        <taxon>Chthoniobacterales</taxon>
        <taxon>Chthoniobacteraceae</taxon>
        <taxon>Chthoniobacter</taxon>
    </lineage>
</organism>
<evidence type="ECO:0000256" key="5">
    <source>
        <dbReference type="ARBA" id="ARBA00022692"/>
    </source>
</evidence>
<keyword evidence="6" id="KW-0472">Membrane</keyword>
<feature type="compositionally biased region" description="Basic and acidic residues" evidence="9">
    <location>
        <begin position="271"/>
        <end position="283"/>
    </location>
</feature>
<name>B4DAJ8_9BACT</name>
<dbReference type="InterPro" id="IPR003423">
    <property type="entry name" value="OMP_efflux"/>
</dbReference>
<keyword evidence="4" id="KW-1134">Transmembrane beta strand</keyword>
<evidence type="ECO:0000256" key="1">
    <source>
        <dbReference type="ARBA" id="ARBA00004442"/>
    </source>
</evidence>
<dbReference type="eggNOG" id="COG1538">
    <property type="taxonomic scope" value="Bacteria"/>
</dbReference>
<keyword evidence="5" id="KW-0812">Transmembrane</keyword>
<dbReference type="STRING" id="497964.CfE428DRAFT_5939"/>
<accession>B4DAJ8</accession>
<keyword evidence="8" id="KW-0175">Coiled coil</keyword>
<evidence type="ECO:0000256" key="9">
    <source>
        <dbReference type="SAM" id="MobiDB-lite"/>
    </source>
</evidence>
<dbReference type="InterPro" id="IPR051906">
    <property type="entry name" value="TolC-like"/>
</dbReference>
<comment type="caution">
    <text evidence="10">The sequence shown here is derived from an EMBL/GenBank/DDBJ whole genome shotgun (WGS) entry which is preliminary data.</text>
</comment>
<dbReference type="PANTHER" id="PTHR30026:SF20">
    <property type="entry name" value="OUTER MEMBRANE PROTEIN TOLC"/>
    <property type="match status" value="1"/>
</dbReference>
<dbReference type="SUPFAM" id="SSF56954">
    <property type="entry name" value="Outer membrane efflux proteins (OEP)"/>
    <property type="match status" value="1"/>
</dbReference>
<dbReference type="Pfam" id="PF02321">
    <property type="entry name" value="OEP"/>
    <property type="match status" value="1"/>
</dbReference>
<dbReference type="GO" id="GO:0015562">
    <property type="term" value="F:efflux transmembrane transporter activity"/>
    <property type="evidence" value="ECO:0007669"/>
    <property type="project" value="InterPro"/>
</dbReference>
<keyword evidence="7" id="KW-0998">Cell outer membrane</keyword>
<feature type="compositionally biased region" description="Basic residues" evidence="9">
    <location>
        <begin position="300"/>
        <end position="309"/>
    </location>
</feature>
<evidence type="ECO:0000313" key="10">
    <source>
        <dbReference type="EMBL" id="EDY16516.1"/>
    </source>
</evidence>
<gene>
    <name evidence="10" type="ORF">CfE428DRAFT_5939</name>
</gene>
<protein>
    <submittedName>
        <fullName evidence="10">Outer membrane efflux protein</fullName>
    </submittedName>
</protein>
<evidence type="ECO:0000256" key="2">
    <source>
        <dbReference type="ARBA" id="ARBA00007613"/>
    </source>
</evidence>
<evidence type="ECO:0000256" key="7">
    <source>
        <dbReference type="ARBA" id="ARBA00023237"/>
    </source>
</evidence>
<dbReference type="InParanoid" id="B4DAJ8"/>
<dbReference type="EMBL" id="ABVL01000031">
    <property type="protein sequence ID" value="EDY16516.1"/>
    <property type="molecule type" value="Genomic_DNA"/>
</dbReference>
<reference evidence="10 11" key="1">
    <citation type="journal article" date="2011" name="J. Bacteriol.">
        <title>Genome sequence of Chthoniobacter flavus Ellin428, an aerobic heterotrophic soil bacterium.</title>
        <authorList>
            <person name="Kant R."/>
            <person name="van Passel M.W."/>
            <person name="Palva A."/>
            <person name="Lucas S."/>
            <person name="Lapidus A."/>
            <person name="Glavina Del Rio T."/>
            <person name="Dalin E."/>
            <person name="Tice H."/>
            <person name="Bruce D."/>
            <person name="Goodwin L."/>
            <person name="Pitluck S."/>
            <person name="Larimer F.W."/>
            <person name="Land M.L."/>
            <person name="Hauser L."/>
            <person name="Sangwan P."/>
            <person name="de Vos W.M."/>
            <person name="Janssen P.H."/>
            <person name="Smidt H."/>
        </authorList>
    </citation>
    <scope>NUCLEOTIDE SEQUENCE [LARGE SCALE GENOMIC DNA]</scope>
    <source>
        <strain evidence="10 11">Ellin428</strain>
    </source>
</reference>
<comment type="similarity">
    <text evidence="2">Belongs to the outer membrane factor (OMF) (TC 1.B.17) family.</text>
</comment>
<dbReference type="PANTHER" id="PTHR30026">
    <property type="entry name" value="OUTER MEMBRANE PROTEIN TOLC"/>
    <property type="match status" value="1"/>
</dbReference>
<feature type="coiled-coil region" evidence="8">
    <location>
        <begin position="166"/>
        <end position="200"/>
    </location>
</feature>
<dbReference type="RefSeq" id="WP_006983259.1">
    <property type="nucleotide sequence ID" value="NZ_ABVL01000031.1"/>
</dbReference>
<keyword evidence="11" id="KW-1185">Reference proteome</keyword>
<evidence type="ECO:0000313" key="11">
    <source>
        <dbReference type="Proteomes" id="UP000005824"/>
    </source>
</evidence>
<proteinExistence type="inferred from homology"/>
<keyword evidence="3" id="KW-0813">Transport</keyword>
<dbReference type="Proteomes" id="UP000005824">
    <property type="component" value="Unassembled WGS sequence"/>
</dbReference>
<dbReference type="GO" id="GO:1990281">
    <property type="term" value="C:efflux pump complex"/>
    <property type="evidence" value="ECO:0007669"/>
    <property type="project" value="TreeGrafter"/>
</dbReference>
<comment type="subcellular location">
    <subcellularLocation>
        <location evidence="1">Cell outer membrane</location>
    </subcellularLocation>
</comment>
<dbReference type="Gene3D" id="1.20.1600.10">
    <property type="entry name" value="Outer membrane efflux proteins (OEP)"/>
    <property type="match status" value="1"/>
</dbReference>
<dbReference type="AlphaFoldDB" id="B4DAJ8"/>
<feature type="region of interest" description="Disordered" evidence="9">
    <location>
        <begin position="268"/>
        <end position="309"/>
    </location>
</feature>
<evidence type="ECO:0000256" key="8">
    <source>
        <dbReference type="SAM" id="Coils"/>
    </source>
</evidence>
<evidence type="ECO:0000256" key="3">
    <source>
        <dbReference type="ARBA" id="ARBA00022448"/>
    </source>
</evidence>
<evidence type="ECO:0000256" key="6">
    <source>
        <dbReference type="ARBA" id="ARBA00023136"/>
    </source>
</evidence>
<sequence>MPRFNVLQGEVALANQQPQLITAKNNYVISEYQLAKTLGIDPGPSGQTTYHAVGSLDVHERPLGLRNAIQMGIEHRPFLKVQRLTILIQKEQVKVALSGYKPTLSANGGYEVRNNPTTSHLDETVDGWFFGISGQWNIFDGLQTYGKVKEARASLESAKVNYDDSVHQVELEVQQAYANLQTARETIRSQEKVVEQALEAVRLATERLAAGAGTQLDVLNAQVQLTTARSTELQARANYNTAMAEFDRVTATATAYAETFSDPLIAHTKKPKDPWFVDTRDPYTLKSGGSSDKATPAPTPKKKKKSLQP</sequence>
<evidence type="ECO:0000256" key="4">
    <source>
        <dbReference type="ARBA" id="ARBA00022452"/>
    </source>
</evidence>